<reference evidence="2" key="1">
    <citation type="submission" date="2016-10" db="EMBL/GenBank/DDBJ databases">
        <authorList>
            <person name="Varghese N."/>
            <person name="Submissions S."/>
        </authorList>
    </citation>
    <scope>NUCLEOTIDE SEQUENCE [LARGE SCALE GENOMIC DNA]</scope>
    <source>
        <strain evidence="2">CGMCC 1.10118</strain>
    </source>
</reference>
<protein>
    <submittedName>
        <fullName evidence="1">Uncharacterized protein</fullName>
    </submittedName>
</protein>
<proteinExistence type="predicted"/>
<dbReference type="GeneID" id="73607500"/>
<dbReference type="Proteomes" id="UP000199170">
    <property type="component" value="Unassembled WGS sequence"/>
</dbReference>
<dbReference type="STRING" id="660517.SAMN04487946_12220"/>
<accession>A0A1H3KT85</accession>
<evidence type="ECO:0000313" key="2">
    <source>
        <dbReference type="Proteomes" id="UP000199170"/>
    </source>
</evidence>
<organism evidence="1 2">
    <name type="scientific">Halobellus clavatus</name>
    <dbReference type="NCBI Taxonomy" id="660517"/>
    <lineage>
        <taxon>Archaea</taxon>
        <taxon>Methanobacteriati</taxon>
        <taxon>Methanobacteriota</taxon>
        <taxon>Stenosarchaea group</taxon>
        <taxon>Halobacteria</taxon>
        <taxon>Halobacteriales</taxon>
        <taxon>Haloferacaceae</taxon>
        <taxon>Halobellus</taxon>
    </lineage>
</organism>
<sequence>MTRKTIARNSGNSGRVNISGSELEMLEAGIGDDVDVDVADTKDVAHAIIDSKDTDQFLIVTPL</sequence>
<evidence type="ECO:0000313" key="1">
    <source>
        <dbReference type="EMBL" id="SDY55407.1"/>
    </source>
</evidence>
<gene>
    <name evidence="1" type="ORF">SAMN04487946_12220</name>
</gene>
<dbReference type="OrthoDB" id="260809at2157"/>
<dbReference type="RefSeq" id="WP_049908457.1">
    <property type="nucleotide sequence ID" value="NZ_FNPB01000022.1"/>
</dbReference>
<name>A0A1H3KT85_9EURY</name>
<keyword evidence="2" id="KW-1185">Reference proteome</keyword>
<dbReference type="AlphaFoldDB" id="A0A1H3KT85"/>
<dbReference type="EMBL" id="FNPB01000022">
    <property type="protein sequence ID" value="SDY55407.1"/>
    <property type="molecule type" value="Genomic_DNA"/>
</dbReference>